<organism evidence="1 2">
    <name type="scientific">Crenichthys baileyi</name>
    <name type="common">White River springfish</name>
    <dbReference type="NCBI Taxonomy" id="28760"/>
    <lineage>
        <taxon>Eukaryota</taxon>
        <taxon>Metazoa</taxon>
        <taxon>Chordata</taxon>
        <taxon>Craniata</taxon>
        <taxon>Vertebrata</taxon>
        <taxon>Euteleostomi</taxon>
        <taxon>Actinopterygii</taxon>
        <taxon>Neopterygii</taxon>
        <taxon>Teleostei</taxon>
        <taxon>Neoteleostei</taxon>
        <taxon>Acanthomorphata</taxon>
        <taxon>Ovalentaria</taxon>
        <taxon>Atherinomorphae</taxon>
        <taxon>Cyprinodontiformes</taxon>
        <taxon>Goodeidae</taxon>
        <taxon>Crenichthys</taxon>
    </lineage>
</organism>
<evidence type="ECO:0000313" key="2">
    <source>
        <dbReference type="Proteomes" id="UP001311232"/>
    </source>
</evidence>
<comment type="caution">
    <text evidence="1">The sequence shown here is derived from an EMBL/GenBank/DDBJ whole genome shotgun (WGS) entry which is preliminary data.</text>
</comment>
<gene>
    <name evidence="1" type="ORF">CRENBAI_005243</name>
</gene>
<protein>
    <submittedName>
        <fullName evidence="1">Uncharacterized protein</fullName>
    </submittedName>
</protein>
<evidence type="ECO:0000313" key="1">
    <source>
        <dbReference type="EMBL" id="KAK5608055.1"/>
    </source>
</evidence>
<reference evidence="1 2" key="1">
    <citation type="submission" date="2021-06" db="EMBL/GenBank/DDBJ databases">
        <authorList>
            <person name="Palmer J.M."/>
        </authorList>
    </citation>
    <scope>NUCLEOTIDE SEQUENCE [LARGE SCALE GENOMIC DNA]</scope>
    <source>
        <strain evidence="1 2">MEX-2019</strain>
        <tissue evidence="1">Muscle</tissue>
    </source>
</reference>
<dbReference type="EMBL" id="JAHHUM010001863">
    <property type="protein sequence ID" value="KAK5608055.1"/>
    <property type="molecule type" value="Genomic_DNA"/>
</dbReference>
<dbReference type="AlphaFoldDB" id="A0AAV9RGE4"/>
<proteinExistence type="predicted"/>
<name>A0AAV9RGE4_9TELE</name>
<keyword evidence="2" id="KW-1185">Reference proteome</keyword>
<sequence length="80" mass="8505">MSELRANALLLRAPPETRKVKFEQEPSAPLMSHLRKEEAQGEMACISSCCAAAHSALTPQAGLNTHRVGEIAGTSLFSVG</sequence>
<accession>A0AAV9RGE4</accession>
<dbReference type="Proteomes" id="UP001311232">
    <property type="component" value="Unassembled WGS sequence"/>
</dbReference>